<evidence type="ECO:0000313" key="5">
    <source>
        <dbReference type="Proteomes" id="UP000281915"/>
    </source>
</evidence>
<dbReference type="SUPFAM" id="SSF46689">
    <property type="entry name" value="Homeodomain-like"/>
    <property type="match status" value="1"/>
</dbReference>
<dbReference type="AlphaFoldDB" id="A0A3M8CPF3"/>
<reference evidence="4 5" key="1">
    <citation type="submission" date="2018-10" db="EMBL/GenBank/DDBJ databases">
        <title>Phylogenomics of Brevibacillus.</title>
        <authorList>
            <person name="Dunlap C."/>
        </authorList>
    </citation>
    <scope>NUCLEOTIDE SEQUENCE [LARGE SCALE GENOMIC DNA]</scope>
    <source>
        <strain evidence="4 5">JCM 15085</strain>
    </source>
</reference>
<proteinExistence type="predicted"/>
<dbReference type="InterPro" id="IPR039532">
    <property type="entry name" value="TetR_C_Firmicutes"/>
</dbReference>
<dbReference type="EMBL" id="RHHT01000029">
    <property type="protein sequence ID" value="RNB77642.1"/>
    <property type="molecule type" value="Genomic_DNA"/>
</dbReference>
<dbReference type="GO" id="GO:0003677">
    <property type="term" value="F:DNA binding"/>
    <property type="evidence" value="ECO:0007669"/>
    <property type="project" value="UniProtKB-UniRule"/>
</dbReference>
<evidence type="ECO:0000313" key="4">
    <source>
        <dbReference type="EMBL" id="RNB77642.1"/>
    </source>
</evidence>
<comment type="caution">
    <text evidence="4">The sequence shown here is derived from an EMBL/GenBank/DDBJ whole genome shotgun (WGS) entry which is preliminary data.</text>
</comment>
<sequence>MSREKARMDPRVRRTREMLWNALIALLYEKDYNKIRVNEIAERATLNRTTFYLHFNSKEDLLNQCFEEIMSELIHSIAMTPEEFNYEIDEPHPILVRLFEQIAIHASFYRTIMMEDKLQHLTRRMTKIMEQFITSGVSQIQADGIGFVVSTDIAIRYFTMAYMGVIGWWLENHMPYTPRHMAMQLTRMSSRGPLDRDPYLEKQSSPRP</sequence>
<dbReference type="PROSITE" id="PS50977">
    <property type="entry name" value="HTH_TETR_2"/>
    <property type="match status" value="1"/>
</dbReference>
<keyword evidence="1 2" id="KW-0238">DNA-binding</keyword>
<dbReference type="RefSeq" id="WP_122913906.1">
    <property type="nucleotide sequence ID" value="NZ_JBNNOX010000073.1"/>
</dbReference>
<dbReference type="PRINTS" id="PR00455">
    <property type="entry name" value="HTHTETR"/>
</dbReference>
<protein>
    <submittedName>
        <fullName evidence="4">TetR/AcrR family transcriptional regulator</fullName>
    </submittedName>
</protein>
<accession>A0A3M8CPF3</accession>
<dbReference type="InterPro" id="IPR050624">
    <property type="entry name" value="HTH-type_Tx_Regulator"/>
</dbReference>
<organism evidence="4 5">
    <name type="scientific">Brevibacillus panacihumi</name>
    <dbReference type="NCBI Taxonomy" id="497735"/>
    <lineage>
        <taxon>Bacteria</taxon>
        <taxon>Bacillati</taxon>
        <taxon>Bacillota</taxon>
        <taxon>Bacilli</taxon>
        <taxon>Bacillales</taxon>
        <taxon>Paenibacillaceae</taxon>
        <taxon>Brevibacillus</taxon>
    </lineage>
</organism>
<dbReference type="Gene3D" id="1.10.357.10">
    <property type="entry name" value="Tetracycline Repressor, domain 2"/>
    <property type="match status" value="1"/>
</dbReference>
<dbReference type="Pfam" id="PF00440">
    <property type="entry name" value="TetR_N"/>
    <property type="match status" value="1"/>
</dbReference>
<evidence type="ECO:0000256" key="2">
    <source>
        <dbReference type="PROSITE-ProRule" id="PRU00335"/>
    </source>
</evidence>
<dbReference type="Pfam" id="PF14278">
    <property type="entry name" value="TetR_C_8"/>
    <property type="match status" value="1"/>
</dbReference>
<dbReference type="InterPro" id="IPR009057">
    <property type="entry name" value="Homeodomain-like_sf"/>
</dbReference>
<name>A0A3M8CPF3_9BACL</name>
<feature type="domain" description="HTH tetR-type" evidence="3">
    <location>
        <begin position="13"/>
        <end position="73"/>
    </location>
</feature>
<dbReference type="InterPro" id="IPR001647">
    <property type="entry name" value="HTH_TetR"/>
</dbReference>
<evidence type="ECO:0000256" key="1">
    <source>
        <dbReference type="ARBA" id="ARBA00023125"/>
    </source>
</evidence>
<evidence type="ECO:0000259" key="3">
    <source>
        <dbReference type="PROSITE" id="PS50977"/>
    </source>
</evidence>
<dbReference type="Proteomes" id="UP000281915">
    <property type="component" value="Unassembled WGS sequence"/>
</dbReference>
<dbReference type="PANTHER" id="PTHR43479">
    <property type="entry name" value="ACREF/ENVCD OPERON REPRESSOR-RELATED"/>
    <property type="match status" value="1"/>
</dbReference>
<gene>
    <name evidence="4" type="ORF">EDM58_14280</name>
</gene>
<feature type="DNA-binding region" description="H-T-H motif" evidence="2">
    <location>
        <begin position="36"/>
        <end position="55"/>
    </location>
</feature>
<dbReference type="PANTHER" id="PTHR43479:SF23">
    <property type="entry name" value="HTH TETR-TYPE DOMAIN-CONTAINING PROTEIN"/>
    <property type="match status" value="1"/>
</dbReference>